<sequence>MATTTSTGMLSTFGGFITCRNSQIQTRVACASPVSCCSRLQERKGFTTTATATTTKAVTRPRLGAQQSCSLMCPSNYWLLATMLIILTTCYLPNTAASPRRALGRHLILPHRHHVHLRSAGMEHGKEKVGFSCKHNMDVTVETLKHAEQVSNTTCRSIEELLMDWLDKEMKMTLQTAEERYSWHSLPIDYALMNESSSHSYNGSDTMKPEDELKNILSSLTKINLLLTRIIKELPLKSNRDIFNIFKEKLEHNITVAESMLGCKWIDVLPEPLTGGFPLAEYCIVRDAIRLLKVISVKYRVMHDRKSRANS</sequence>
<reference evidence="1 2" key="1">
    <citation type="journal article" date="2007" name="Nature">
        <title>Evolution of genes and genomes on the Drosophila phylogeny.</title>
        <authorList>
            <consortium name="Drosophila 12 Genomes Consortium"/>
            <person name="Clark A.G."/>
            <person name="Eisen M.B."/>
            <person name="Smith D.R."/>
            <person name="Bergman C.M."/>
            <person name="Oliver B."/>
            <person name="Markow T.A."/>
            <person name="Kaufman T.C."/>
            <person name="Kellis M."/>
            <person name="Gelbart W."/>
            <person name="Iyer V.N."/>
            <person name="Pollard D.A."/>
            <person name="Sackton T.B."/>
            <person name="Larracuente A.M."/>
            <person name="Singh N.D."/>
            <person name="Abad J.P."/>
            <person name="Abt D.N."/>
            <person name="Adryan B."/>
            <person name="Aguade M."/>
            <person name="Akashi H."/>
            <person name="Anderson W.W."/>
            <person name="Aquadro C.F."/>
            <person name="Ardell D.H."/>
            <person name="Arguello R."/>
            <person name="Artieri C.G."/>
            <person name="Barbash D.A."/>
            <person name="Barker D."/>
            <person name="Barsanti P."/>
            <person name="Batterham P."/>
            <person name="Batzoglou S."/>
            <person name="Begun D."/>
            <person name="Bhutkar A."/>
            <person name="Blanco E."/>
            <person name="Bosak S.A."/>
            <person name="Bradley R.K."/>
            <person name="Brand A.D."/>
            <person name="Brent M.R."/>
            <person name="Brooks A.N."/>
            <person name="Brown R.H."/>
            <person name="Butlin R.K."/>
            <person name="Caggese C."/>
            <person name="Calvi B.R."/>
            <person name="Bernardo de Carvalho A."/>
            <person name="Caspi A."/>
            <person name="Castrezana S."/>
            <person name="Celniker S.E."/>
            <person name="Chang J.L."/>
            <person name="Chapple C."/>
            <person name="Chatterji S."/>
            <person name="Chinwalla A."/>
            <person name="Civetta A."/>
            <person name="Clifton S.W."/>
            <person name="Comeron J.M."/>
            <person name="Costello J.C."/>
            <person name="Coyne J.A."/>
            <person name="Daub J."/>
            <person name="David R.G."/>
            <person name="Delcher A.L."/>
            <person name="Delehaunty K."/>
            <person name="Do C.B."/>
            <person name="Ebling H."/>
            <person name="Edwards K."/>
            <person name="Eickbush T."/>
            <person name="Evans J.D."/>
            <person name="Filipski A."/>
            <person name="Findeiss S."/>
            <person name="Freyhult E."/>
            <person name="Fulton L."/>
            <person name="Fulton R."/>
            <person name="Garcia A.C."/>
            <person name="Gardiner A."/>
            <person name="Garfield D.A."/>
            <person name="Garvin B.E."/>
            <person name="Gibson G."/>
            <person name="Gilbert D."/>
            <person name="Gnerre S."/>
            <person name="Godfrey J."/>
            <person name="Good R."/>
            <person name="Gotea V."/>
            <person name="Gravely B."/>
            <person name="Greenberg A.J."/>
            <person name="Griffiths-Jones S."/>
            <person name="Gross S."/>
            <person name="Guigo R."/>
            <person name="Gustafson E.A."/>
            <person name="Haerty W."/>
            <person name="Hahn M.W."/>
            <person name="Halligan D.L."/>
            <person name="Halpern A.L."/>
            <person name="Halter G.M."/>
            <person name="Han M.V."/>
            <person name="Heger A."/>
            <person name="Hillier L."/>
            <person name="Hinrichs A.S."/>
            <person name="Holmes I."/>
            <person name="Hoskins R.A."/>
            <person name="Hubisz M.J."/>
            <person name="Hultmark D."/>
            <person name="Huntley M.A."/>
            <person name="Jaffe D.B."/>
            <person name="Jagadeeshan S."/>
            <person name="Jeck W.R."/>
            <person name="Johnson J."/>
            <person name="Jones C.D."/>
            <person name="Jordan W.C."/>
            <person name="Karpen G.H."/>
            <person name="Kataoka E."/>
            <person name="Keightley P.D."/>
            <person name="Kheradpour P."/>
            <person name="Kirkness E.F."/>
            <person name="Koerich L.B."/>
            <person name="Kristiansen K."/>
            <person name="Kudrna D."/>
            <person name="Kulathinal R.J."/>
            <person name="Kumar S."/>
            <person name="Kwok R."/>
            <person name="Lander E."/>
            <person name="Langley C.H."/>
            <person name="Lapoint R."/>
            <person name="Lazzaro B.P."/>
            <person name="Lee S.J."/>
            <person name="Levesque L."/>
            <person name="Li R."/>
            <person name="Lin C.F."/>
            <person name="Lin M.F."/>
            <person name="Lindblad-Toh K."/>
            <person name="Llopart A."/>
            <person name="Long M."/>
            <person name="Low L."/>
            <person name="Lozovsky E."/>
            <person name="Lu J."/>
            <person name="Luo M."/>
            <person name="Machado C.A."/>
            <person name="Makalowski W."/>
            <person name="Marzo M."/>
            <person name="Matsuda M."/>
            <person name="Matzkin L."/>
            <person name="McAllister B."/>
            <person name="McBride C.S."/>
            <person name="McKernan B."/>
            <person name="McKernan K."/>
            <person name="Mendez-Lago M."/>
            <person name="Minx P."/>
            <person name="Mollenhauer M.U."/>
            <person name="Montooth K."/>
            <person name="Mount S.M."/>
            <person name="Mu X."/>
            <person name="Myers E."/>
            <person name="Negre B."/>
            <person name="Newfeld S."/>
            <person name="Nielsen R."/>
            <person name="Noor M.A."/>
            <person name="O'Grady P."/>
            <person name="Pachter L."/>
            <person name="Papaceit M."/>
            <person name="Parisi M.J."/>
            <person name="Parisi M."/>
            <person name="Parts L."/>
            <person name="Pedersen J.S."/>
            <person name="Pesole G."/>
            <person name="Phillippy A.M."/>
            <person name="Ponting C.P."/>
            <person name="Pop M."/>
            <person name="Porcelli D."/>
            <person name="Powell J.R."/>
            <person name="Prohaska S."/>
            <person name="Pruitt K."/>
            <person name="Puig M."/>
            <person name="Quesneville H."/>
            <person name="Ram K.R."/>
            <person name="Rand D."/>
            <person name="Rasmussen M.D."/>
            <person name="Reed L.K."/>
            <person name="Reenan R."/>
            <person name="Reily A."/>
            <person name="Remington K.A."/>
            <person name="Rieger T.T."/>
            <person name="Ritchie M.G."/>
            <person name="Robin C."/>
            <person name="Rogers Y.H."/>
            <person name="Rohde C."/>
            <person name="Rozas J."/>
            <person name="Rubenfield M.J."/>
            <person name="Ruiz A."/>
            <person name="Russo S."/>
            <person name="Salzberg S.L."/>
            <person name="Sanchez-Gracia A."/>
            <person name="Saranga D.J."/>
            <person name="Sato H."/>
            <person name="Schaeffer S.W."/>
            <person name="Schatz M.C."/>
            <person name="Schlenke T."/>
            <person name="Schwartz R."/>
            <person name="Segarra C."/>
            <person name="Singh R.S."/>
            <person name="Sirot L."/>
            <person name="Sirota M."/>
            <person name="Sisneros N.B."/>
            <person name="Smith C.D."/>
            <person name="Smith T.F."/>
            <person name="Spieth J."/>
            <person name="Stage D.E."/>
            <person name="Stark A."/>
            <person name="Stephan W."/>
            <person name="Strausberg R.L."/>
            <person name="Strempel S."/>
            <person name="Sturgill D."/>
            <person name="Sutton G."/>
            <person name="Sutton G.G."/>
            <person name="Tao W."/>
            <person name="Teichmann S."/>
            <person name="Tobari Y.N."/>
            <person name="Tomimura Y."/>
            <person name="Tsolas J.M."/>
            <person name="Valente V.L."/>
            <person name="Venter E."/>
            <person name="Venter J.C."/>
            <person name="Vicario S."/>
            <person name="Vieira F.G."/>
            <person name="Vilella A.J."/>
            <person name="Villasante A."/>
            <person name="Walenz B."/>
            <person name="Wang J."/>
            <person name="Wasserman M."/>
            <person name="Watts T."/>
            <person name="Wilson D."/>
            <person name="Wilson R.K."/>
            <person name="Wing R.A."/>
            <person name="Wolfner M.F."/>
            <person name="Wong A."/>
            <person name="Wong G.K."/>
            <person name="Wu C.I."/>
            <person name="Wu G."/>
            <person name="Yamamoto D."/>
            <person name="Yang H.P."/>
            <person name="Yang S.P."/>
            <person name="Yorke J.A."/>
            <person name="Yoshida K."/>
            <person name="Zdobnov E."/>
            <person name="Zhang P."/>
            <person name="Zhang Y."/>
            <person name="Zimin A.V."/>
            <person name="Baldwin J."/>
            <person name="Abdouelleil A."/>
            <person name="Abdulkadir J."/>
            <person name="Abebe A."/>
            <person name="Abera B."/>
            <person name="Abreu J."/>
            <person name="Acer S.C."/>
            <person name="Aftuck L."/>
            <person name="Alexander A."/>
            <person name="An P."/>
            <person name="Anderson E."/>
            <person name="Anderson S."/>
            <person name="Arachi H."/>
            <person name="Azer M."/>
            <person name="Bachantsang P."/>
            <person name="Barry A."/>
            <person name="Bayul T."/>
            <person name="Berlin A."/>
            <person name="Bessette D."/>
            <person name="Bloom T."/>
            <person name="Blye J."/>
            <person name="Boguslavskiy L."/>
            <person name="Bonnet C."/>
            <person name="Boukhgalter B."/>
            <person name="Bourzgui I."/>
            <person name="Brown A."/>
            <person name="Cahill P."/>
            <person name="Channer S."/>
            <person name="Cheshatsang Y."/>
            <person name="Chuda L."/>
            <person name="Citroen M."/>
            <person name="Collymore A."/>
            <person name="Cooke P."/>
            <person name="Costello M."/>
            <person name="D'Aco K."/>
            <person name="Daza R."/>
            <person name="De Haan G."/>
            <person name="DeGray S."/>
            <person name="DeMaso C."/>
            <person name="Dhargay N."/>
            <person name="Dooley K."/>
            <person name="Dooley E."/>
            <person name="Doricent M."/>
            <person name="Dorje P."/>
            <person name="Dorjee K."/>
            <person name="Dupes A."/>
            <person name="Elong R."/>
            <person name="Falk J."/>
            <person name="Farina A."/>
            <person name="Faro S."/>
            <person name="Ferguson D."/>
            <person name="Fisher S."/>
            <person name="Foley C.D."/>
            <person name="Franke A."/>
            <person name="Friedrich D."/>
            <person name="Gadbois L."/>
            <person name="Gearin G."/>
            <person name="Gearin C.R."/>
            <person name="Giannoukos G."/>
            <person name="Goode T."/>
            <person name="Graham J."/>
            <person name="Grandbois E."/>
            <person name="Grewal S."/>
            <person name="Gyaltsen K."/>
            <person name="Hafez N."/>
            <person name="Hagos B."/>
            <person name="Hall J."/>
            <person name="Henson C."/>
            <person name="Hollinger A."/>
            <person name="Honan T."/>
            <person name="Huard M.D."/>
            <person name="Hughes L."/>
            <person name="Hurhula B."/>
            <person name="Husby M.E."/>
            <person name="Kamat A."/>
            <person name="Kanga B."/>
            <person name="Kashin S."/>
            <person name="Khazanovich D."/>
            <person name="Kisner P."/>
            <person name="Lance K."/>
            <person name="Lara M."/>
            <person name="Lee W."/>
            <person name="Lennon N."/>
            <person name="Letendre F."/>
            <person name="LeVine R."/>
            <person name="Lipovsky A."/>
            <person name="Liu X."/>
            <person name="Liu J."/>
            <person name="Liu S."/>
            <person name="Lokyitsang T."/>
            <person name="Lokyitsang Y."/>
            <person name="Lubonja R."/>
            <person name="Lui A."/>
            <person name="MacDonald P."/>
            <person name="Magnisalis V."/>
            <person name="Maru K."/>
            <person name="Matthews C."/>
            <person name="McCusker W."/>
            <person name="McDonough S."/>
            <person name="Mehta T."/>
            <person name="Meldrim J."/>
            <person name="Meneus L."/>
            <person name="Mihai O."/>
            <person name="Mihalev A."/>
            <person name="Mihova T."/>
            <person name="Mittelman R."/>
            <person name="Mlenga V."/>
            <person name="Montmayeur A."/>
            <person name="Mulrain L."/>
            <person name="Navidi A."/>
            <person name="Naylor J."/>
            <person name="Negash T."/>
            <person name="Nguyen T."/>
            <person name="Nguyen N."/>
            <person name="Nicol R."/>
            <person name="Norbu C."/>
            <person name="Norbu N."/>
            <person name="Novod N."/>
            <person name="O'Neill B."/>
            <person name="Osman S."/>
            <person name="Markiewicz E."/>
            <person name="Oyono O.L."/>
            <person name="Patti C."/>
            <person name="Phunkhang P."/>
            <person name="Pierre F."/>
            <person name="Priest M."/>
            <person name="Raghuraman S."/>
            <person name="Rege F."/>
            <person name="Reyes R."/>
            <person name="Rise C."/>
            <person name="Rogov P."/>
            <person name="Ross K."/>
            <person name="Ryan E."/>
            <person name="Settipalli S."/>
            <person name="Shea T."/>
            <person name="Sherpa N."/>
            <person name="Shi L."/>
            <person name="Shih D."/>
            <person name="Sparrow T."/>
            <person name="Spaulding J."/>
            <person name="Stalker J."/>
            <person name="Stange-Thomann N."/>
            <person name="Stavropoulos S."/>
            <person name="Stone C."/>
            <person name="Strader C."/>
            <person name="Tesfaye S."/>
            <person name="Thomson T."/>
            <person name="Thoulutsang Y."/>
            <person name="Thoulutsang D."/>
            <person name="Topham K."/>
            <person name="Topping I."/>
            <person name="Tsamla T."/>
            <person name="Vassiliev H."/>
            <person name="Vo A."/>
            <person name="Wangchuk T."/>
            <person name="Wangdi T."/>
            <person name="Weiand M."/>
            <person name="Wilkinson J."/>
            <person name="Wilson A."/>
            <person name="Yadav S."/>
            <person name="Young G."/>
            <person name="Yu Q."/>
            <person name="Zembek L."/>
            <person name="Zhong D."/>
            <person name="Zimmer A."/>
            <person name="Zwirko Z."/>
            <person name="Jaffe D.B."/>
            <person name="Alvarez P."/>
            <person name="Brockman W."/>
            <person name="Butler J."/>
            <person name="Chin C."/>
            <person name="Gnerre S."/>
            <person name="Grabherr M."/>
            <person name="Kleber M."/>
            <person name="Mauceli E."/>
            <person name="MacCallum I."/>
        </authorList>
    </citation>
    <scope>NUCLEOTIDE SEQUENCE [LARGE SCALE GENOMIC DNA]</scope>
    <source>
        <strain evidence="2">Tucson 15287-2541.00</strain>
    </source>
</reference>
<dbReference type="HOGENOM" id="CLU_895079_0_0_1"/>
<dbReference type="OrthoDB" id="7870370at2759"/>
<evidence type="ECO:0000313" key="1">
    <source>
        <dbReference type="EMBL" id="EDV95160.1"/>
    </source>
</evidence>
<dbReference type="Proteomes" id="UP000001070">
    <property type="component" value="Unassembled WGS sequence"/>
</dbReference>
<organism evidence="2">
    <name type="scientific">Drosophila grimshawi</name>
    <name type="common">Hawaiian fruit fly</name>
    <name type="synonym">Idiomyia grimshawi</name>
    <dbReference type="NCBI Taxonomy" id="7222"/>
    <lineage>
        <taxon>Eukaryota</taxon>
        <taxon>Metazoa</taxon>
        <taxon>Ecdysozoa</taxon>
        <taxon>Arthropoda</taxon>
        <taxon>Hexapoda</taxon>
        <taxon>Insecta</taxon>
        <taxon>Pterygota</taxon>
        <taxon>Neoptera</taxon>
        <taxon>Endopterygota</taxon>
        <taxon>Diptera</taxon>
        <taxon>Brachycera</taxon>
        <taxon>Muscomorpha</taxon>
        <taxon>Ephydroidea</taxon>
        <taxon>Drosophilidae</taxon>
        <taxon>Drosophila</taxon>
        <taxon>Hawaiian Drosophila</taxon>
    </lineage>
</organism>
<protein>
    <submittedName>
        <fullName evidence="1">GH17787</fullName>
    </submittedName>
</protein>
<evidence type="ECO:0000313" key="2">
    <source>
        <dbReference type="Proteomes" id="UP000001070"/>
    </source>
</evidence>
<dbReference type="OMA" id="ALMIVRH"/>
<proteinExistence type="predicted"/>
<keyword evidence="2" id="KW-1185">Reference proteome</keyword>
<dbReference type="InParanoid" id="B4JXR1"/>
<gene>
    <name evidence="1" type="primary">Dgri\GH17787</name>
    <name evidence="1" type="ORF">Dgri_GH17787</name>
</gene>
<dbReference type="AlphaFoldDB" id="B4JXR1"/>
<name>B4JXR1_DROGR</name>
<dbReference type="PhylomeDB" id="B4JXR1"/>
<dbReference type="eggNOG" id="ENOG502TF4T">
    <property type="taxonomic scope" value="Eukaryota"/>
</dbReference>
<dbReference type="EMBL" id="CH916376">
    <property type="protein sequence ID" value="EDV95160.1"/>
    <property type="molecule type" value="Genomic_DNA"/>
</dbReference>
<accession>B4JXR1</accession>